<dbReference type="InterPro" id="IPR005119">
    <property type="entry name" value="LysR_subst-bd"/>
</dbReference>
<dbReference type="RefSeq" id="WP_200378879.1">
    <property type="nucleotide sequence ID" value="NZ_NRRU01000043.1"/>
</dbReference>
<accession>A0ABS1DVA1</accession>
<keyword evidence="2" id="KW-0805">Transcription regulation</keyword>
<proteinExistence type="inferred from homology"/>
<evidence type="ECO:0000256" key="1">
    <source>
        <dbReference type="ARBA" id="ARBA00009437"/>
    </source>
</evidence>
<keyword evidence="3" id="KW-0238">DNA-binding</keyword>
<dbReference type="CDD" id="cd08422">
    <property type="entry name" value="PBP2_CrgA_like"/>
    <property type="match status" value="1"/>
</dbReference>
<evidence type="ECO:0000256" key="3">
    <source>
        <dbReference type="ARBA" id="ARBA00023125"/>
    </source>
</evidence>
<dbReference type="Proteomes" id="UP001041814">
    <property type="component" value="Unassembled WGS sequence"/>
</dbReference>
<evidence type="ECO:0000256" key="2">
    <source>
        <dbReference type="ARBA" id="ARBA00023015"/>
    </source>
</evidence>
<dbReference type="InterPro" id="IPR036390">
    <property type="entry name" value="WH_DNA-bd_sf"/>
</dbReference>
<keyword evidence="7" id="KW-1185">Reference proteome</keyword>
<dbReference type="PANTHER" id="PTHR30537">
    <property type="entry name" value="HTH-TYPE TRANSCRIPTIONAL REGULATOR"/>
    <property type="match status" value="1"/>
</dbReference>
<dbReference type="PANTHER" id="PTHR30537:SF5">
    <property type="entry name" value="HTH-TYPE TRANSCRIPTIONAL ACTIVATOR TTDR-RELATED"/>
    <property type="match status" value="1"/>
</dbReference>
<sequence length="324" mass="35246">MAMNELRAIEMFAKAVELGSLRRAAAAQGVSPQAASQALAQLEQRLGARLLHRTTRNIALTDEGQQFLEATQPALAALERAMQRVRAAKDEVAGPLRIVAPKSSFLPVIWPVIDAFCRQHGEVQPEVQLDDRIGNWVQDRADVGFRIGAPPEDGLIARRLFTVQLIVCAAPAYLAAHGAPGSLDELASHRCSMFRHPGTGRVLPWYFKVGTEVVSRDLPPALSTNDTELECEAVLSGHVIGSLSNLSAAAHIRAGRLVPLLTQHVTDHLSVHVYYGSRSAQPLRVRAFIDLAVERLADSAAYELSARELVTAEARGRKTLRQKG</sequence>
<organism evidence="6 7">
    <name type="scientific">Rubrivivax gelatinosus</name>
    <name type="common">Rhodocyclus gelatinosus</name>
    <name type="synonym">Rhodopseudomonas gelatinosa</name>
    <dbReference type="NCBI Taxonomy" id="28068"/>
    <lineage>
        <taxon>Bacteria</taxon>
        <taxon>Pseudomonadati</taxon>
        <taxon>Pseudomonadota</taxon>
        <taxon>Betaproteobacteria</taxon>
        <taxon>Burkholderiales</taxon>
        <taxon>Sphaerotilaceae</taxon>
        <taxon>Rubrivivax</taxon>
    </lineage>
</organism>
<dbReference type="SUPFAM" id="SSF46785">
    <property type="entry name" value="Winged helix' DNA-binding domain"/>
    <property type="match status" value="1"/>
</dbReference>
<dbReference type="SUPFAM" id="SSF53850">
    <property type="entry name" value="Periplasmic binding protein-like II"/>
    <property type="match status" value="1"/>
</dbReference>
<dbReference type="InterPro" id="IPR000847">
    <property type="entry name" value="LysR_HTH_N"/>
</dbReference>
<dbReference type="PROSITE" id="PS50931">
    <property type="entry name" value="HTH_LYSR"/>
    <property type="match status" value="1"/>
</dbReference>
<dbReference type="Pfam" id="PF03466">
    <property type="entry name" value="LysR_substrate"/>
    <property type="match status" value="1"/>
</dbReference>
<protein>
    <submittedName>
        <fullName evidence="6">LysR family transcriptional regulator</fullName>
    </submittedName>
</protein>
<comment type="similarity">
    <text evidence="1">Belongs to the LysR transcriptional regulatory family.</text>
</comment>
<dbReference type="Gene3D" id="3.40.190.290">
    <property type="match status" value="1"/>
</dbReference>
<evidence type="ECO:0000256" key="4">
    <source>
        <dbReference type="ARBA" id="ARBA00023163"/>
    </source>
</evidence>
<feature type="domain" description="HTH lysR-type" evidence="5">
    <location>
        <begin position="4"/>
        <end position="61"/>
    </location>
</feature>
<dbReference type="InterPro" id="IPR036388">
    <property type="entry name" value="WH-like_DNA-bd_sf"/>
</dbReference>
<dbReference type="Pfam" id="PF00126">
    <property type="entry name" value="HTH_1"/>
    <property type="match status" value="1"/>
</dbReference>
<evidence type="ECO:0000313" key="6">
    <source>
        <dbReference type="EMBL" id="MBK1713651.1"/>
    </source>
</evidence>
<keyword evidence="4" id="KW-0804">Transcription</keyword>
<reference evidence="6" key="1">
    <citation type="submission" date="2017-08" db="EMBL/GenBank/DDBJ databases">
        <authorList>
            <person name="Imhoff J.F."/>
            <person name="Rahn T."/>
            <person name="Kuenzel S."/>
            <person name="Neulinger S.C."/>
        </authorList>
    </citation>
    <scope>NUCLEOTIDE SEQUENCE</scope>
    <source>
        <strain evidence="6">IM 151</strain>
    </source>
</reference>
<evidence type="ECO:0000259" key="5">
    <source>
        <dbReference type="PROSITE" id="PS50931"/>
    </source>
</evidence>
<evidence type="ECO:0000313" key="7">
    <source>
        <dbReference type="Proteomes" id="UP001041814"/>
    </source>
</evidence>
<dbReference type="Gene3D" id="1.10.10.10">
    <property type="entry name" value="Winged helix-like DNA-binding domain superfamily/Winged helix DNA-binding domain"/>
    <property type="match status" value="1"/>
</dbReference>
<dbReference type="InterPro" id="IPR058163">
    <property type="entry name" value="LysR-type_TF_proteobact-type"/>
</dbReference>
<dbReference type="EMBL" id="NRRU01000043">
    <property type="protein sequence ID" value="MBK1713651.1"/>
    <property type="molecule type" value="Genomic_DNA"/>
</dbReference>
<name>A0ABS1DVA1_RUBGE</name>
<gene>
    <name evidence="6" type="ORF">CKO43_12765</name>
</gene>
<reference evidence="6" key="2">
    <citation type="journal article" date="2020" name="Microorganisms">
        <title>Osmotic Adaptation and Compatible Solute Biosynthesis of Phototrophic Bacteria as Revealed from Genome Analyses.</title>
        <authorList>
            <person name="Imhoff J.F."/>
            <person name="Rahn T."/>
            <person name="Kunzel S."/>
            <person name="Keller A."/>
            <person name="Neulinger S.C."/>
        </authorList>
    </citation>
    <scope>NUCLEOTIDE SEQUENCE</scope>
    <source>
        <strain evidence="6">IM 151</strain>
    </source>
</reference>
<comment type="caution">
    <text evidence="6">The sequence shown here is derived from an EMBL/GenBank/DDBJ whole genome shotgun (WGS) entry which is preliminary data.</text>
</comment>